<accession>A0A382CBW9</accession>
<feature type="non-terminal residue" evidence="2">
    <location>
        <position position="1"/>
    </location>
</feature>
<dbReference type="PANTHER" id="PTHR12110:SF41">
    <property type="entry name" value="INOSOSE DEHYDRATASE"/>
    <property type="match status" value="1"/>
</dbReference>
<evidence type="ECO:0000313" key="2">
    <source>
        <dbReference type="EMBL" id="SVB23191.1"/>
    </source>
</evidence>
<dbReference type="PANTHER" id="PTHR12110">
    <property type="entry name" value="HYDROXYPYRUVATE ISOMERASE"/>
    <property type="match status" value="1"/>
</dbReference>
<reference evidence="2" key="1">
    <citation type="submission" date="2018-05" db="EMBL/GenBank/DDBJ databases">
        <authorList>
            <person name="Lanie J.A."/>
            <person name="Ng W.-L."/>
            <person name="Kazmierczak K.M."/>
            <person name="Andrzejewski T.M."/>
            <person name="Davidsen T.M."/>
            <person name="Wayne K.J."/>
            <person name="Tettelin H."/>
            <person name="Glass J.I."/>
            <person name="Rusch D."/>
            <person name="Podicherti R."/>
            <person name="Tsui H.-C.T."/>
            <person name="Winkler M.E."/>
        </authorList>
    </citation>
    <scope>NUCLEOTIDE SEQUENCE</scope>
</reference>
<gene>
    <name evidence="2" type="ORF">METZ01_LOCUS176045</name>
</gene>
<protein>
    <recommendedName>
        <fullName evidence="1">Xylose isomerase-like TIM barrel domain-containing protein</fullName>
    </recommendedName>
</protein>
<organism evidence="2">
    <name type="scientific">marine metagenome</name>
    <dbReference type="NCBI Taxonomy" id="408172"/>
    <lineage>
        <taxon>unclassified sequences</taxon>
        <taxon>metagenomes</taxon>
        <taxon>ecological metagenomes</taxon>
    </lineage>
</organism>
<dbReference type="Pfam" id="PF01261">
    <property type="entry name" value="AP_endonuc_2"/>
    <property type="match status" value="1"/>
</dbReference>
<feature type="domain" description="Xylose isomerase-like TIM barrel" evidence="1">
    <location>
        <begin position="3"/>
        <end position="147"/>
    </location>
</feature>
<dbReference type="InterPro" id="IPR036237">
    <property type="entry name" value="Xyl_isomerase-like_sf"/>
</dbReference>
<sequence>IWGCRHVAIGGMPGEYRSEDGFHRFATEASEAARPLIDAGLTFSYHNHSFELESFDGRTGLQILAEESDPDTFSFEVDTYWIQHGGGNPVTWLQKLKDRMHIVHFKDLAMKGSEQLFAEVGEGNLEWIPIIEACKAAKIEWYLVEQDRCQQDPFDALALSLKNLRGYGLP</sequence>
<proteinExistence type="predicted"/>
<dbReference type="AlphaFoldDB" id="A0A382CBW9"/>
<name>A0A382CBW9_9ZZZZ</name>
<dbReference type="Gene3D" id="3.20.20.150">
    <property type="entry name" value="Divalent-metal-dependent TIM barrel enzymes"/>
    <property type="match status" value="1"/>
</dbReference>
<evidence type="ECO:0000259" key="1">
    <source>
        <dbReference type="Pfam" id="PF01261"/>
    </source>
</evidence>
<dbReference type="InterPro" id="IPR013022">
    <property type="entry name" value="Xyl_isomerase-like_TIM-brl"/>
</dbReference>
<dbReference type="SUPFAM" id="SSF51658">
    <property type="entry name" value="Xylose isomerase-like"/>
    <property type="match status" value="1"/>
</dbReference>
<dbReference type="InterPro" id="IPR050312">
    <property type="entry name" value="IolE/XylAMocC-like"/>
</dbReference>
<dbReference type="EMBL" id="UINC01033619">
    <property type="protein sequence ID" value="SVB23191.1"/>
    <property type="molecule type" value="Genomic_DNA"/>
</dbReference>